<protein>
    <submittedName>
        <fullName evidence="1">DNA-binding protein</fullName>
    </submittedName>
</protein>
<sequence length="31" mass="3755">MNKENQIILYQDNNDITRVSVRFADEDLWLT</sequence>
<evidence type="ECO:0000313" key="2">
    <source>
        <dbReference type="Proteomes" id="UP000095333"/>
    </source>
</evidence>
<dbReference type="AlphaFoldDB" id="A0A174DKY4"/>
<dbReference type="GO" id="GO:0003677">
    <property type="term" value="F:DNA binding"/>
    <property type="evidence" value="ECO:0007669"/>
    <property type="project" value="UniProtKB-KW"/>
</dbReference>
<dbReference type="EMBL" id="CYZI01000007">
    <property type="protein sequence ID" value="CUO26282.1"/>
    <property type="molecule type" value="Genomic_DNA"/>
</dbReference>
<proteinExistence type="predicted"/>
<evidence type="ECO:0000313" key="1">
    <source>
        <dbReference type="EMBL" id="CUO26282.1"/>
    </source>
</evidence>
<organism evidence="1 2">
    <name type="scientific">Phocaeicola vulgatus</name>
    <name type="common">Bacteroides vulgatus</name>
    <dbReference type="NCBI Taxonomy" id="821"/>
    <lineage>
        <taxon>Bacteria</taxon>
        <taxon>Pseudomonadati</taxon>
        <taxon>Bacteroidota</taxon>
        <taxon>Bacteroidia</taxon>
        <taxon>Bacteroidales</taxon>
        <taxon>Bacteroidaceae</taxon>
        <taxon>Phocaeicola</taxon>
    </lineage>
</organism>
<reference evidence="1 2" key="1">
    <citation type="submission" date="2015-09" db="EMBL/GenBank/DDBJ databases">
        <authorList>
            <consortium name="Pathogen Informatics"/>
        </authorList>
    </citation>
    <scope>NUCLEOTIDE SEQUENCE [LARGE SCALE GENOMIC DNA]</scope>
    <source>
        <strain evidence="1 2">2789STDY5834842</strain>
    </source>
</reference>
<dbReference type="Proteomes" id="UP000095333">
    <property type="component" value="Unassembled WGS sequence"/>
</dbReference>
<gene>
    <name evidence="1" type="ORF">ERS852457_01638</name>
</gene>
<accession>A0A174DKY4</accession>
<name>A0A174DKY4_PHOVU</name>
<keyword evidence="1" id="KW-0238">DNA-binding</keyword>